<dbReference type="EMBL" id="JAGGLD010000003">
    <property type="protein sequence ID" value="MBP2001178.1"/>
    <property type="molecule type" value="Genomic_DNA"/>
</dbReference>
<reference evidence="1 2" key="1">
    <citation type="submission" date="2021-03" db="EMBL/GenBank/DDBJ databases">
        <title>Genomic Encyclopedia of Type Strains, Phase IV (KMG-IV): sequencing the most valuable type-strain genomes for metagenomic binning, comparative biology and taxonomic classification.</title>
        <authorList>
            <person name="Goeker M."/>
        </authorList>
    </citation>
    <scope>NUCLEOTIDE SEQUENCE [LARGE SCALE GENOMIC DNA]</scope>
    <source>
        <strain evidence="1 2">DSM 26806</strain>
    </source>
</reference>
<gene>
    <name evidence="1" type="ORF">J2Z69_002221</name>
</gene>
<proteinExistence type="predicted"/>
<keyword evidence="2" id="KW-1185">Reference proteome</keyword>
<comment type="caution">
    <text evidence="1">The sequence shown here is derived from an EMBL/GenBank/DDBJ whole genome shotgun (WGS) entry which is preliminary data.</text>
</comment>
<protein>
    <submittedName>
        <fullName evidence="1">Uncharacterized protein</fullName>
    </submittedName>
</protein>
<name>A0ABS4JHK9_9BACL</name>
<dbReference type="RefSeq" id="WP_209862069.1">
    <property type="nucleotide sequence ID" value="NZ_JAGGLD010000003.1"/>
</dbReference>
<accession>A0ABS4JHK9</accession>
<evidence type="ECO:0000313" key="2">
    <source>
        <dbReference type="Proteomes" id="UP001519288"/>
    </source>
</evidence>
<sequence>MPYTTGAIFNPLTGSTAASQIRVVCINDSQNSIANIELEIFQWSASGISRAPLGHNLIALQPQSTQSFTYTLFSAVFYEVQIDYYSATSAVVHVFGLDVNTNVVQRVLQSEMSPIDRLTLIP</sequence>
<dbReference type="Proteomes" id="UP001519288">
    <property type="component" value="Unassembled WGS sequence"/>
</dbReference>
<evidence type="ECO:0000313" key="1">
    <source>
        <dbReference type="EMBL" id="MBP2001178.1"/>
    </source>
</evidence>
<organism evidence="1 2">
    <name type="scientific">Paenibacillus shirakamiensis</name>
    <dbReference type="NCBI Taxonomy" id="1265935"/>
    <lineage>
        <taxon>Bacteria</taxon>
        <taxon>Bacillati</taxon>
        <taxon>Bacillota</taxon>
        <taxon>Bacilli</taxon>
        <taxon>Bacillales</taxon>
        <taxon>Paenibacillaceae</taxon>
        <taxon>Paenibacillus</taxon>
    </lineage>
</organism>